<dbReference type="AlphaFoldDB" id="A0A183GNG4"/>
<proteinExistence type="predicted"/>
<accession>A0A183GNG4</accession>
<sequence>MYGAECWPATKEVETSLSAMETKMLRWTAGVTRMDRIRSDAIRQKANNVEQTLKKKKKQSKEMVMSYKREPMDYINGCSLATPPMSRMLAAPCWVLHLVIGWPSRNGAS</sequence>
<evidence type="ECO:0000313" key="2">
    <source>
        <dbReference type="Proteomes" id="UP000050761"/>
    </source>
</evidence>
<organism evidence="2 3">
    <name type="scientific">Heligmosomoides polygyrus</name>
    <name type="common">Parasitic roundworm</name>
    <dbReference type="NCBI Taxonomy" id="6339"/>
    <lineage>
        <taxon>Eukaryota</taxon>
        <taxon>Metazoa</taxon>
        <taxon>Ecdysozoa</taxon>
        <taxon>Nematoda</taxon>
        <taxon>Chromadorea</taxon>
        <taxon>Rhabditida</taxon>
        <taxon>Rhabditina</taxon>
        <taxon>Rhabditomorpha</taxon>
        <taxon>Strongyloidea</taxon>
        <taxon>Heligmosomidae</taxon>
        <taxon>Heligmosomoides</taxon>
    </lineage>
</organism>
<keyword evidence="2" id="KW-1185">Reference proteome</keyword>
<name>A0A183GNG4_HELPZ</name>
<dbReference type="WBParaSite" id="HPBE_0002423401-mRNA-1">
    <property type="protein sequence ID" value="HPBE_0002423401-mRNA-1"/>
    <property type="gene ID" value="HPBE_0002423401"/>
</dbReference>
<dbReference type="EMBL" id="UZAH01036031">
    <property type="protein sequence ID" value="VDP43648.1"/>
    <property type="molecule type" value="Genomic_DNA"/>
</dbReference>
<evidence type="ECO:0000313" key="1">
    <source>
        <dbReference type="EMBL" id="VDP43648.1"/>
    </source>
</evidence>
<reference evidence="3" key="2">
    <citation type="submission" date="2019-09" db="UniProtKB">
        <authorList>
            <consortium name="WormBaseParasite"/>
        </authorList>
    </citation>
    <scope>IDENTIFICATION</scope>
</reference>
<reference evidence="1 2" key="1">
    <citation type="submission" date="2018-11" db="EMBL/GenBank/DDBJ databases">
        <authorList>
            <consortium name="Pathogen Informatics"/>
        </authorList>
    </citation>
    <scope>NUCLEOTIDE SEQUENCE [LARGE SCALE GENOMIC DNA]</scope>
</reference>
<dbReference type="OrthoDB" id="5831399at2759"/>
<gene>
    <name evidence="1" type="ORF">HPBE_LOCUS24233</name>
</gene>
<accession>A0A3P8EAQ9</accession>
<protein>
    <submittedName>
        <fullName evidence="3">Remorin_C domain-containing protein</fullName>
    </submittedName>
</protein>
<dbReference type="Proteomes" id="UP000050761">
    <property type="component" value="Unassembled WGS sequence"/>
</dbReference>
<evidence type="ECO:0000313" key="3">
    <source>
        <dbReference type="WBParaSite" id="HPBE_0002423401-mRNA-1"/>
    </source>
</evidence>